<dbReference type="PANTHER" id="PTHR32063:SF18">
    <property type="entry name" value="CATION EFFLUX SYSTEM PROTEIN"/>
    <property type="match status" value="1"/>
</dbReference>
<dbReference type="GO" id="GO:0005886">
    <property type="term" value="C:plasma membrane"/>
    <property type="evidence" value="ECO:0007669"/>
    <property type="project" value="TreeGrafter"/>
</dbReference>
<proteinExistence type="predicted"/>
<dbReference type="SUPFAM" id="SSF82693">
    <property type="entry name" value="Multidrug efflux transporter AcrB pore domain, PN1, PN2, PC1 and PC2 subdomains"/>
    <property type="match status" value="3"/>
</dbReference>
<dbReference type="OrthoDB" id="9757876at2"/>
<feature type="transmembrane region" description="Helical" evidence="1">
    <location>
        <begin position="478"/>
        <end position="504"/>
    </location>
</feature>
<gene>
    <name evidence="3" type="primary">cnrA</name>
    <name evidence="3" type="ORF">Pla144_03470</name>
</gene>
<dbReference type="GO" id="GO:0042910">
    <property type="term" value="F:xenobiotic transmembrane transporter activity"/>
    <property type="evidence" value="ECO:0007669"/>
    <property type="project" value="TreeGrafter"/>
</dbReference>
<dbReference type="PRINTS" id="PR00702">
    <property type="entry name" value="ACRIFLAVINRP"/>
</dbReference>
<evidence type="ECO:0000313" key="4">
    <source>
        <dbReference type="Proteomes" id="UP000318437"/>
    </source>
</evidence>
<dbReference type="SUPFAM" id="SSF82866">
    <property type="entry name" value="Multidrug efflux transporter AcrB transmembrane domain"/>
    <property type="match status" value="2"/>
</dbReference>
<dbReference type="Gene3D" id="3.30.2090.10">
    <property type="entry name" value="Multidrug efflux transporter AcrB TolC docking domain, DN and DC subdomains"/>
    <property type="match status" value="2"/>
</dbReference>
<evidence type="ECO:0000259" key="2">
    <source>
        <dbReference type="PROSITE" id="PS50156"/>
    </source>
</evidence>
<dbReference type="SUPFAM" id="SSF82714">
    <property type="entry name" value="Multidrug efflux transporter AcrB TolC docking domain, DN and DC subdomains"/>
    <property type="match status" value="2"/>
</dbReference>
<protein>
    <submittedName>
        <fullName evidence="3">Nickel and cobalt resistance protein CnrA</fullName>
    </submittedName>
</protein>
<dbReference type="InterPro" id="IPR001036">
    <property type="entry name" value="Acrflvin-R"/>
</dbReference>
<organism evidence="3 4">
    <name type="scientific">Bythopirellula polymerisocia</name>
    <dbReference type="NCBI Taxonomy" id="2528003"/>
    <lineage>
        <taxon>Bacteria</taxon>
        <taxon>Pseudomonadati</taxon>
        <taxon>Planctomycetota</taxon>
        <taxon>Planctomycetia</taxon>
        <taxon>Pirellulales</taxon>
        <taxon>Lacipirellulaceae</taxon>
        <taxon>Bythopirellula</taxon>
    </lineage>
</organism>
<dbReference type="AlphaFoldDB" id="A0A5C6D409"/>
<evidence type="ECO:0000256" key="1">
    <source>
        <dbReference type="SAM" id="Phobius"/>
    </source>
</evidence>
<keyword evidence="1" id="KW-0812">Transmembrane</keyword>
<feature type="transmembrane region" description="Helical" evidence="1">
    <location>
        <begin position="541"/>
        <end position="562"/>
    </location>
</feature>
<keyword evidence="1" id="KW-0472">Membrane</keyword>
<reference evidence="3 4" key="1">
    <citation type="submission" date="2019-02" db="EMBL/GenBank/DDBJ databases">
        <title>Deep-cultivation of Planctomycetes and their phenomic and genomic characterization uncovers novel biology.</title>
        <authorList>
            <person name="Wiegand S."/>
            <person name="Jogler M."/>
            <person name="Boedeker C."/>
            <person name="Pinto D."/>
            <person name="Vollmers J."/>
            <person name="Rivas-Marin E."/>
            <person name="Kohn T."/>
            <person name="Peeters S.H."/>
            <person name="Heuer A."/>
            <person name="Rast P."/>
            <person name="Oberbeckmann S."/>
            <person name="Bunk B."/>
            <person name="Jeske O."/>
            <person name="Meyerdierks A."/>
            <person name="Storesund J.E."/>
            <person name="Kallscheuer N."/>
            <person name="Luecker S."/>
            <person name="Lage O.M."/>
            <person name="Pohl T."/>
            <person name="Merkel B.J."/>
            <person name="Hornburger P."/>
            <person name="Mueller R.-W."/>
            <person name="Bruemmer F."/>
            <person name="Labrenz M."/>
            <person name="Spormann A.M."/>
            <person name="Op Den Camp H."/>
            <person name="Overmann J."/>
            <person name="Amann R."/>
            <person name="Jetten M.S.M."/>
            <person name="Mascher T."/>
            <person name="Medema M.H."/>
            <person name="Devos D.P."/>
            <person name="Kaster A.-K."/>
            <person name="Ovreas L."/>
            <person name="Rohde M."/>
            <person name="Galperin M.Y."/>
            <person name="Jogler C."/>
        </authorList>
    </citation>
    <scope>NUCLEOTIDE SEQUENCE [LARGE SCALE GENOMIC DNA]</scope>
    <source>
        <strain evidence="3 4">Pla144</strain>
    </source>
</reference>
<accession>A0A5C6D409</accession>
<feature type="transmembrane region" description="Helical" evidence="1">
    <location>
        <begin position="978"/>
        <end position="1000"/>
    </location>
</feature>
<dbReference type="Proteomes" id="UP000318437">
    <property type="component" value="Unassembled WGS sequence"/>
</dbReference>
<dbReference type="PANTHER" id="PTHR32063">
    <property type="match status" value="1"/>
</dbReference>
<dbReference type="Gene3D" id="1.20.1640.10">
    <property type="entry name" value="Multidrug efflux transporter AcrB transmembrane domain"/>
    <property type="match status" value="2"/>
</dbReference>
<feature type="transmembrane region" description="Helical" evidence="1">
    <location>
        <begin position="903"/>
        <end position="923"/>
    </location>
</feature>
<dbReference type="EMBL" id="SJPS01000001">
    <property type="protein sequence ID" value="TWU29569.1"/>
    <property type="molecule type" value="Genomic_DNA"/>
</dbReference>
<name>A0A5C6D409_9BACT</name>
<feature type="transmembrane region" description="Helical" evidence="1">
    <location>
        <begin position="929"/>
        <end position="953"/>
    </location>
</feature>
<feature type="transmembrane region" description="Helical" evidence="1">
    <location>
        <begin position="26"/>
        <end position="45"/>
    </location>
</feature>
<keyword evidence="4" id="KW-1185">Reference proteome</keyword>
<dbReference type="PROSITE" id="PS50156">
    <property type="entry name" value="SSD"/>
    <property type="match status" value="1"/>
</dbReference>
<dbReference type="Pfam" id="PF00873">
    <property type="entry name" value="ACR_tran"/>
    <property type="match status" value="1"/>
</dbReference>
<dbReference type="Gene3D" id="3.30.70.1430">
    <property type="entry name" value="Multidrug efflux transporter AcrB pore domain"/>
    <property type="match status" value="2"/>
</dbReference>
<feature type="transmembrane region" description="Helical" evidence="1">
    <location>
        <begin position="877"/>
        <end position="896"/>
    </location>
</feature>
<keyword evidence="1" id="KW-1133">Transmembrane helix</keyword>
<feature type="transmembrane region" description="Helical" evidence="1">
    <location>
        <begin position="404"/>
        <end position="425"/>
    </location>
</feature>
<dbReference type="InterPro" id="IPR027463">
    <property type="entry name" value="AcrB_DN_DC_subdom"/>
</dbReference>
<evidence type="ECO:0000313" key="3">
    <source>
        <dbReference type="EMBL" id="TWU29569.1"/>
    </source>
</evidence>
<feature type="transmembrane region" description="Helical" evidence="1">
    <location>
        <begin position="446"/>
        <end position="466"/>
    </location>
</feature>
<sequence length="1060" mass="113756">MQSDNSRNQLTPTSSPWSLLYDNRRLLVMAIGLIVVGGLSSFIVLPRMEDPLLTQRAAIINTLYPGASPERVESLITEKLEDELQEIEEIKELRSSSRSGISTITIELKDNVYAVDEVWSRVRDKIADAEPLLPDQAREPNFDKLEVTAYASIVALQWNLPGEPNYAILRRKAELLEDLLRAIPGTREVDTFGAPQEEILVEIKQHELGPLGLSVGEITRQLRASDAKVSAGLLRTDQDTFVIEVDTAFDSLERIRRLPIASGANGSFVPLGDIADISKGVTQPLSSLALVGSKSAIALGTLVSSQQRVDLWTADLESVLSEFAEQLPAGVELKVLFEQNEYVAVRLATLLKNLLLGAMAVVAVVWFMMGWRSAIAVGSALPLASLMVLSGMRLLGVPLHQMSITGLIIALGLLIDNAIVMVDEVRTRIAGGVSRQQAVARSTKHLAIPLFGSTVTTALSFAPIALMPGPAGEFVGSIAISVILAVASSLILALTVTPAIIAILDKEPSPQSASHWWTSGYSNASLSETYRSALDWIFQRPMVGVLVGVLLPVAGFLSATTLQEQFFPPADRNQFQVQLTMPTQSSLESTRQVAESARKVLLAHPEISEVSWFLGESAPPFYYNMLANRAGTPQYAQALVQSASAEGISELIQDLQEELNGAFPEARILVRQLEQGPPFDAPVEMRLYGPDLEVLREVGDQVRGVLADTPYVIHTTASLSETLPKLAVVIDQEQARLANLDHQDVAERLDFVLEGSVGGSLLESTEELPVRVRVGDSSRGSMEEIGSLDVGPESNAAEVPLSGLAKITLVPELSVIQHFNTTRMNEVQAYITAGTLPAQVLSDFQARLAKSGFEMPRGYRYEIGGEASKRDDAIGNLMSSVSVLVVLMIATLVLSFNSFRMAGLVGAVAVMSAGLSLGSLALFDYPFGFMGIVGTMGLIGVAINDTIVVLAALREDEAARSGDPPAVRQVVFHSTRHVLSTTLTTVAGFIPLILGGGGFWPPLATAISGGVIGATLLALVFIPSAFILVMCPKCIGKKSEIAAERQLSQVSHGNLVGAMS</sequence>
<dbReference type="Gene3D" id="3.30.70.1440">
    <property type="entry name" value="Multidrug efflux transporter AcrB pore domain"/>
    <property type="match status" value="1"/>
</dbReference>
<feature type="domain" description="SSD" evidence="2">
    <location>
        <begin position="409"/>
        <end position="503"/>
    </location>
</feature>
<feature type="transmembrane region" description="Helical" evidence="1">
    <location>
        <begin position="1006"/>
        <end position="1029"/>
    </location>
</feature>
<dbReference type="InterPro" id="IPR000731">
    <property type="entry name" value="SSD"/>
</dbReference>
<feature type="transmembrane region" description="Helical" evidence="1">
    <location>
        <begin position="354"/>
        <end position="384"/>
    </location>
</feature>
<comment type="caution">
    <text evidence="3">The sequence shown here is derived from an EMBL/GenBank/DDBJ whole genome shotgun (WGS) entry which is preliminary data.</text>
</comment>
<dbReference type="Gene3D" id="3.30.70.1320">
    <property type="entry name" value="Multidrug efflux transporter AcrB pore domain like"/>
    <property type="match status" value="1"/>
</dbReference>